<feature type="region of interest" description="Disordered" evidence="1">
    <location>
        <begin position="357"/>
        <end position="389"/>
    </location>
</feature>
<keyword evidence="3" id="KW-1185">Reference proteome</keyword>
<dbReference type="EMBL" id="JAPDMZ010000009">
    <property type="protein sequence ID" value="KAK0556981.1"/>
    <property type="molecule type" value="Genomic_DNA"/>
</dbReference>
<dbReference type="AlphaFoldDB" id="A0AAN6GUI7"/>
<feature type="compositionally biased region" description="Low complexity" evidence="1">
    <location>
        <begin position="519"/>
        <end position="537"/>
    </location>
</feature>
<feature type="region of interest" description="Disordered" evidence="1">
    <location>
        <begin position="406"/>
        <end position="466"/>
    </location>
</feature>
<feature type="compositionally biased region" description="Low complexity" evidence="1">
    <location>
        <begin position="436"/>
        <end position="451"/>
    </location>
</feature>
<protein>
    <submittedName>
        <fullName evidence="2">Uncharacterized protein</fullName>
    </submittedName>
</protein>
<feature type="compositionally biased region" description="Polar residues" evidence="1">
    <location>
        <begin position="484"/>
        <end position="494"/>
    </location>
</feature>
<organism evidence="2 3">
    <name type="scientific">Tilletia horrida</name>
    <dbReference type="NCBI Taxonomy" id="155126"/>
    <lineage>
        <taxon>Eukaryota</taxon>
        <taxon>Fungi</taxon>
        <taxon>Dikarya</taxon>
        <taxon>Basidiomycota</taxon>
        <taxon>Ustilaginomycotina</taxon>
        <taxon>Exobasidiomycetes</taxon>
        <taxon>Tilletiales</taxon>
        <taxon>Tilletiaceae</taxon>
        <taxon>Tilletia</taxon>
    </lineage>
</organism>
<dbReference type="Proteomes" id="UP001176517">
    <property type="component" value="Unassembled WGS sequence"/>
</dbReference>
<proteinExistence type="predicted"/>
<gene>
    <name evidence="2" type="ORF">OC846_000826</name>
</gene>
<name>A0AAN6GUI7_9BASI</name>
<comment type="caution">
    <text evidence="2">The sequence shown here is derived from an EMBL/GenBank/DDBJ whole genome shotgun (WGS) entry which is preliminary data.</text>
</comment>
<feature type="compositionally biased region" description="Polar residues" evidence="1">
    <location>
        <begin position="418"/>
        <end position="430"/>
    </location>
</feature>
<evidence type="ECO:0000313" key="2">
    <source>
        <dbReference type="EMBL" id="KAK0556981.1"/>
    </source>
</evidence>
<evidence type="ECO:0000256" key="1">
    <source>
        <dbReference type="SAM" id="MobiDB-lite"/>
    </source>
</evidence>
<feature type="compositionally biased region" description="Basic residues" evidence="1">
    <location>
        <begin position="548"/>
        <end position="559"/>
    </location>
</feature>
<sequence length="559" mass="58455">MISAPSPSKARMINNLEDKENLGGVTMSRSGSFGLRTAGKFSSNSSLSIAIHPPSRSGTMQFRNFGNIALPPTPSTAGLDSFSGIDSKSPSPALRTIELPLTPTSAGSPAYTPVSTSSNGIPLPTTTPELQAIEFDQQPDAYVPIPNAPKLGPCEEGVFASFACSSSSSSLDLYDFPPTLSDAEESLLRDDIDEDDDEHEAQTPVKDVLAMVRSSNFGGAEMMFGGASMQREATVTLVSSEAQLEMQSSFQRRRDQITMSMDKGKAPARLADDDNIDADTTASGIMLTSHFGRLALQDNATVPISPDNGLGLTLGPISDPASMALAEAVTTIVIEAPEGLPQVPGLAGLGLTLEADSNESNSIKSAKIADKSSRRFKGLPGKQKQQPEVAVENITPWQEELELSMTRKRAPLSESRRSSNATATPLSVVTVNRPRLGGLTPTSSPTTNTPLKGSNPSSPAKRSATVAALSSQLQLFAAGKENQDPMTSRRSSLMASGGAGNNSSPATNMLKMHGKHGSSRGSSSSSSSGSLAASSSGGEFGPALHQAHPARKRSRIALR</sequence>
<feature type="region of interest" description="Disordered" evidence="1">
    <location>
        <begin position="479"/>
        <end position="559"/>
    </location>
</feature>
<reference evidence="2" key="1">
    <citation type="journal article" date="2023" name="PhytoFront">
        <title>Draft Genome Resources of Seven Strains of Tilletia horrida, Causal Agent of Kernel Smut of Rice.</title>
        <authorList>
            <person name="Khanal S."/>
            <person name="Antony Babu S."/>
            <person name="Zhou X.G."/>
        </authorList>
    </citation>
    <scope>NUCLEOTIDE SEQUENCE</scope>
    <source>
        <strain evidence="2">TX6</strain>
    </source>
</reference>
<evidence type="ECO:0000313" key="3">
    <source>
        <dbReference type="Proteomes" id="UP001176517"/>
    </source>
</evidence>
<accession>A0AAN6GUI7</accession>